<feature type="region of interest" description="Disordered" evidence="1">
    <location>
        <begin position="356"/>
        <end position="375"/>
    </location>
</feature>
<keyword evidence="3" id="KW-1185">Reference proteome</keyword>
<dbReference type="Proteomes" id="UP000325081">
    <property type="component" value="Unassembled WGS sequence"/>
</dbReference>
<sequence>MREGCPPCLLLTNGYLASTKLSISHKNDPNATASSTSIVSPKTLNETASSLEASKDPYSLTLISGLPNNACVCLSIKDTASPDLIVAYLCSVSPSKYVTYDLSLYDFFSPSSLTPATSSSSGIRVPQLLFFGQRLVKSKRLFFFFFFAKALGKCAHGSFELVPLVDSPEEVPIHDRGRVQFSELDFADVDDCVEGAHGLLAKHECQVARYHLECLGSILLEGSVVRVILGIMDIRLSRNLCTIRQYMMSSSVLRRSFSFTLAILLMLKILKILRENKRKLTHRGGNPGLVMHLPPFDRPSDFEDSRAAVRQMPKVDVDGFAEFEPKAHQLRTPASKEIHLPSLLQLTKMADRNNSTPINNNNNKMGSKTFQNFTL</sequence>
<evidence type="ECO:0000313" key="3">
    <source>
        <dbReference type="Proteomes" id="UP000325081"/>
    </source>
</evidence>
<reference evidence="3" key="1">
    <citation type="journal article" date="2019" name="Curr. Biol.">
        <title>Genome Sequence of Striga asiatica Provides Insight into the Evolution of Plant Parasitism.</title>
        <authorList>
            <person name="Yoshida S."/>
            <person name="Kim S."/>
            <person name="Wafula E.K."/>
            <person name="Tanskanen J."/>
            <person name="Kim Y.M."/>
            <person name="Honaas L."/>
            <person name="Yang Z."/>
            <person name="Spallek T."/>
            <person name="Conn C.E."/>
            <person name="Ichihashi Y."/>
            <person name="Cheong K."/>
            <person name="Cui S."/>
            <person name="Der J.P."/>
            <person name="Gundlach H."/>
            <person name="Jiao Y."/>
            <person name="Hori C."/>
            <person name="Ishida J.K."/>
            <person name="Kasahara H."/>
            <person name="Kiba T."/>
            <person name="Kim M.S."/>
            <person name="Koo N."/>
            <person name="Laohavisit A."/>
            <person name="Lee Y.H."/>
            <person name="Lumba S."/>
            <person name="McCourt P."/>
            <person name="Mortimer J.C."/>
            <person name="Mutuku J.M."/>
            <person name="Nomura T."/>
            <person name="Sasaki-Sekimoto Y."/>
            <person name="Seto Y."/>
            <person name="Wang Y."/>
            <person name="Wakatake T."/>
            <person name="Sakakibara H."/>
            <person name="Demura T."/>
            <person name="Yamaguchi S."/>
            <person name="Yoneyama K."/>
            <person name="Manabe R.I."/>
            <person name="Nelson D.C."/>
            <person name="Schulman A.H."/>
            <person name="Timko M.P."/>
            <person name="dePamphilis C.W."/>
            <person name="Choi D."/>
            <person name="Shirasu K."/>
        </authorList>
    </citation>
    <scope>NUCLEOTIDE SEQUENCE [LARGE SCALE GENOMIC DNA]</scope>
    <source>
        <strain evidence="3">cv. UVA1</strain>
    </source>
</reference>
<accession>A0A5A7PNZ9</accession>
<feature type="compositionally biased region" description="Polar residues" evidence="1">
    <location>
        <begin position="364"/>
        <end position="375"/>
    </location>
</feature>
<evidence type="ECO:0000313" key="2">
    <source>
        <dbReference type="EMBL" id="GER34645.1"/>
    </source>
</evidence>
<dbReference type="EMBL" id="BKCP01004938">
    <property type="protein sequence ID" value="GER34645.1"/>
    <property type="molecule type" value="Genomic_DNA"/>
</dbReference>
<name>A0A5A7PNZ9_STRAF</name>
<organism evidence="2 3">
    <name type="scientific">Striga asiatica</name>
    <name type="common">Asiatic witchweed</name>
    <name type="synonym">Buchnera asiatica</name>
    <dbReference type="NCBI Taxonomy" id="4170"/>
    <lineage>
        <taxon>Eukaryota</taxon>
        <taxon>Viridiplantae</taxon>
        <taxon>Streptophyta</taxon>
        <taxon>Embryophyta</taxon>
        <taxon>Tracheophyta</taxon>
        <taxon>Spermatophyta</taxon>
        <taxon>Magnoliopsida</taxon>
        <taxon>eudicotyledons</taxon>
        <taxon>Gunneridae</taxon>
        <taxon>Pentapetalae</taxon>
        <taxon>asterids</taxon>
        <taxon>lamiids</taxon>
        <taxon>Lamiales</taxon>
        <taxon>Orobanchaceae</taxon>
        <taxon>Buchnereae</taxon>
        <taxon>Striga</taxon>
    </lineage>
</organism>
<comment type="caution">
    <text evidence="2">The sequence shown here is derived from an EMBL/GenBank/DDBJ whole genome shotgun (WGS) entry which is preliminary data.</text>
</comment>
<gene>
    <name evidence="2" type="ORF">STAS_10895</name>
</gene>
<evidence type="ECO:0000256" key="1">
    <source>
        <dbReference type="SAM" id="MobiDB-lite"/>
    </source>
</evidence>
<protein>
    <submittedName>
        <fullName evidence="2">UvrABC system protein B</fullName>
    </submittedName>
</protein>
<proteinExistence type="predicted"/>
<dbReference type="AlphaFoldDB" id="A0A5A7PNZ9"/>